<proteinExistence type="predicted"/>
<organism evidence="1 2">
    <name type="scientific">Streptomyces swartbergensis</name>
    <dbReference type="NCBI Taxonomy" id="487165"/>
    <lineage>
        <taxon>Bacteria</taxon>
        <taxon>Bacillati</taxon>
        <taxon>Actinomycetota</taxon>
        <taxon>Actinomycetes</taxon>
        <taxon>Kitasatosporales</taxon>
        <taxon>Streptomycetaceae</taxon>
        <taxon>Streptomyces</taxon>
    </lineage>
</organism>
<comment type="caution">
    <text evidence="1">The sequence shown here is derived from an EMBL/GenBank/DDBJ whole genome shotgun (WGS) entry which is preliminary data.</text>
</comment>
<dbReference type="AlphaFoldDB" id="A0A243RIK3"/>
<protein>
    <submittedName>
        <fullName evidence="1">Uncharacterized protein</fullName>
    </submittedName>
</protein>
<sequence length="352" mass="38670">MAVMTEELVPVLEDARQAHAAVLDRLRADATVTPPGPYRQMLERQAAEVQISVQRIKRQERALHSRGVLGTAASVTRSVSRGAVRTAMLPLSIGSVVVRRMLPGGGPADPRRLMRNVEDEYAAAARAMAVCRAGEALAEQMHDQLTADLLGSLRHQDEELLRELEESLAEHARAVAASTDGHGPREGGNGGLAGTAVQTVWSAFDRARDVTERGIRQIRDAAEGAGRERPEPGPMAEEVLGAVRREEDLPIPGFSQLSTQQLQRRLRTLSQLDLTVIEGYERAHARRKRVLETIEQLREAEPWTGYDAMDTDEITASLQDAPSGVARQVLEYEQRHRQRQEIISAAEARASA</sequence>
<evidence type="ECO:0000313" key="2">
    <source>
        <dbReference type="Proteomes" id="UP000195105"/>
    </source>
</evidence>
<reference evidence="1 2" key="1">
    <citation type="submission" date="2017-05" db="EMBL/GenBank/DDBJ databases">
        <title>Biotechnological potential of actinobacteria isolated from South African environments.</title>
        <authorList>
            <person name="Le Roes-Hill M."/>
            <person name="Prins A."/>
            <person name="Durrell K.A."/>
        </authorList>
    </citation>
    <scope>NUCLEOTIDE SEQUENCE [LARGE SCALE GENOMIC DNA]</scope>
    <source>
        <strain evidence="1 2">HMC13</strain>
    </source>
</reference>
<dbReference type="Proteomes" id="UP000195105">
    <property type="component" value="Unassembled WGS sequence"/>
</dbReference>
<dbReference type="RefSeq" id="WP_086604739.1">
    <property type="nucleotide sequence ID" value="NZ_NGFN01000324.1"/>
</dbReference>
<gene>
    <name evidence="1" type="ORF">CA983_34645</name>
</gene>
<accession>A0A243RIK3</accession>
<dbReference type="EMBL" id="NGFN01000324">
    <property type="protein sequence ID" value="OUC94696.1"/>
    <property type="molecule type" value="Genomic_DNA"/>
</dbReference>
<keyword evidence="2" id="KW-1185">Reference proteome</keyword>
<evidence type="ECO:0000313" key="1">
    <source>
        <dbReference type="EMBL" id="OUC94696.1"/>
    </source>
</evidence>
<name>A0A243RIK3_9ACTN</name>